<accession>A0A238VQ12</accession>
<keyword evidence="2" id="KW-1185">Reference proteome</keyword>
<dbReference type="EMBL" id="FZNX01000001">
    <property type="protein sequence ID" value="SNR36316.1"/>
    <property type="molecule type" value="Genomic_DNA"/>
</dbReference>
<gene>
    <name evidence="1" type="ORF">SAMN04488111_0847</name>
</gene>
<sequence length="187" mass="22359">MASAIWIKIYILIPNILYLNRPNWAVFLCLNMKYRQLTKEQFLELHKEFAEFLATQQIDVKEWEIIKKDKPSMAEEELNIFSDVVWENVLTKAEYLEHISDNHINLFKCTSKEIIRIYIQLNDKTKSFLNDSDFQWFLNNPMDDRIEYFKASKKYKKERNIEVFKLIEMGSSISKGKLFKTMAQLIG</sequence>
<dbReference type="AlphaFoldDB" id="A0A238VQ12"/>
<dbReference type="Proteomes" id="UP000198412">
    <property type="component" value="Unassembled WGS sequence"/>
</dbReference>
<evidence type="ECO:0000313" key="1">
    <source>
        <dbReference type="EMBL" id="SNR36316.1"/>
    </source>
</evidence>
<protein>
    <submittedName>
        <fullName evidence="1">Uncharacterized protein</fullName>
    </submittedName>
</protein>
<proteinExistence type="predicted"/>
<evidence type="ECO:0000313" key="2">
    <source>
        <dbReference type="Proteomes" id="UP000198412"/>
    </source>
</evidence>
<dbReference type="InterPro" id="IPR045470">
    <property type="entry name" value="DUF6495"/>
</dbReference>
<reference evidence="2" key="1">
    <citation type="submission" date="2017-06" db="EMBL/GenBank/DDBJ databases">
        <authorList>
            <person name="Varghese N."/>
            <person name="Submissions S."/>
        </authorList>
    </citation>
    <scope>NUCLEOTIDE SEQUENCE [LARGE SCALE GENOMIC DNA]</scope>
    <source>
        <strain evidence="2">DSM 27993</strain>
    </source>
</reference>
<name>A0A238VQ12_9FLAO</name>
<organism evidence="1 2">
    <name type="scientific">Lutibacter flavus</name>
    <dbReference type="NCBI Taxonomy" id="691689"/>
    <lineage>
        <taxon>Bacteria</taxon>
        <taxon>Pseudomonadati</taxon>
        <taxon>Bacteroidota</taxon>
        <taxon>Flavobacteriia</taxon>
        <taxon>Flavobacteriales</taxon>
        <taxon>Flavobacteriaceae</taxon>
        <taxon>Lutibacter</taxon>
    </lineage>
</organism>
<dbReference type="Pfam" id="PF20105">
    <property type="entry name" value="DUF6495"/>
    <property type="match status" value="1"/>
</dbReference>